<dbReference type="AlphaFoldDB" id="A0A1S2PYC4"/>
<protein>
    <recommendedName>
        <fullName evidence="4">DUF3995 domain-containing protein</fullName>
    </recommendedName>
</protein>
<gene>
    <name evidence="2" type="ORF">BIV23_29640</name>
</gene>
<accession>A0A1S2PYC4</accession>
<evidence type="ECO:0000256" key="1">
    <source>
        <dbReference type="SAM" id="Phobius"/>
    </source>
</evidence>
<dbReference type="Proteomes" id="UP000179642">
    <property type="component" value="Unassembled WGS sequence"/>
</dbReference>
<keyword evidence="1" id="KW-0812">Transmembrane</keyword>
<keyword evidence="3" id="KW-1185">Reference proteome</keyword>
<feature type="transmembrane region" description="Helical" evidence="1">
    <location>
        <begin position="59"/>
        <end position="78"/>
    </location>
</feature>
<dbReference type="InterPro" id="IPR025058">
    <property type="entry name" value="DUF3995"/>
</dbReference>
<evidence type="ECO:0000313" key="3">
    <source>
        <dbReference type="Proteomes" id="UP000179642"/>
    </source>
</evidence>
<keyword evidence="1" id="KW-1133">Transmembrane helix</keyword>
<organism evidence="2 3">
    <name type="scientific">Streptomyces monashensis</name>
    <dbReference type="NCBI Taxonomy" id="1678012"/>
    <lineage>
        <taxon>Bacteria</taxon>
        <taxon>Bacillati</taxon>
        <taxon>Actinomycetota</taxon>
        <taxon>Actinomycetes</taxon>
        <taxon>Kitasatosporales</taxon>
        <taxon>Streptomycetaceae</taxon>
        <taxon>Streptomyces</taxon>
    </lineage>
</organism>
<feature type="transmembrane region" description="Helical" evidence="1">
    <location>
        <begin position="12"/>
        <end position="30"/>
    </location>
</feature>
<reference evidence="2 3" key="1">
    <citation type="submission" date="2016-10" db="EMBL/GenBank/DDBJ databases">
        <title>Genome sequence of Streptomyces sp. MUSC 1.</title>
        <authorList>
            <person name="Lee L.-H."/>
            <person name="Ser H.-L."/>
            <person name="Law J.W.-F."/>
        </authorList>
    </citation>
    <scope>NUCLEOTIDE SEQUENCE [LARGE SCALE GENOMIC DNA]</scope>
    <source>
        <strain evidence="2 3">MUSC 1</strain>
    </source>
</reference>
<dbReference type="OrthoDB" id="3874121at2"/>
<sequence>MRPVKPANTRTRATAIGAVLAVDGLIHLYWATGRTWPVHSTTRLSQLVLNTHVPFTPQGLVPLAGLLFSGATLVLVRGGRLPALARRLPAVLPRWGSRAVAAGLLARGAVGLVWVTGAWADPGDTFYRLNLLLYTPLCLLLGRAAWQVSAAGAQAGEVRRARPLRA</sequence>
<dbReference type="RefSeq" id="WP_071384059.1">
    <property type="nucleotide sequence ID" value="NZ_MLYO01000054.1"/>
</dbReference>
<comment type="caution">
    <text evidence="2">The sequence shown here is derived from an EMBL/GenBank/DDBJ whole genome shotgun (WGS) entry which is preliminary data.</text>
</comment>
<name>A0A1S2PYC4_9ACTN</name>
<dbReference type="EMBL" id="MLYO01000054">
    <property type="protein sequence ID" value="OIJ98516.1"/>
    <property type="molecule type" value="Genomic_DNA"/>
</dbReference>
<keyword evidence="1" id="KW-0472">Membrane</keyword>
<evidence type="ECO:0008006" key="4">
    <source>
        <dbReference type="Google" id="ProtNLM"/>
    </source>
</evidence>
<evidence type="ECO:0000313" key="2">
    <source>
        <dbReference type="EMBL" id="OIJ98516.1"/>
    </source>
</evidence>
<proteinExistence type="predicted"/>
<dbReference type="Pfam" id="PF13160">
    <property type="entry name" value="DUF3995"/>
    <property type="match status" value="1"/>
</dbReference>